<feature type="transmembrane region" description="Helical" evidence="1">
    <location>
        <begin position="91"/>
        <end position="115"/>
    </location>
</feature>
<evidence type="ECO:0000313" key="2">
    <source>
        <dbReference type="EMBL" id="KAI5335428.1"/>
    </source>
</evidence>
<evidence type="ECO:0000256" key="1">
    <source>
        <dbReference type="SAM" id="Phobius"/>
    </source>
</evidence>
<dbReference type="Proteomes" id="UP001054821">
    <property type="component" value="Chromosome 4"/>
</dbReference>
<organism evidence="2 3">
    <name type="scientific">Prunus dulcis</name>
    <name type="common">Almond</name>
    <name type="synonym">Amygdalus dulcis</name>
    <dbReference type="NCBI Taxonomy" id="3755"/>
    <lineage>
        <taxon>Eukaryota</taxon>
        <taxon>Viridiplantae</taxon>
        <taxon>Streptophyta</taxon>
        <taxon>Embryophyta</taxon>
        <taxon>Tracheophyta</taxon>
        <taxon>Spermatophyta</taxon>
        <taxon>Magnoliopsida</taxon>
        <taxon>eudicotyledons</taxon>
        <taxon>Gunneridae</taxon>
        <taxon>Pentapetalae</taxon>
        <taxon>rosids</taxon>
        <taxon>fabids</taxon>
        <taxon>Rosales</taxon>
        <taxon>Rosaceae</taxon>
        <taxon>Amygdaloideae</taxon>
        <taxon>Amygdaleae</taxon>
        <taxon>Prunus</taxon>
    </lineage>
</organism>
<keyword evidence="3" id="KW-1185">Reference proteome</keyword>
<sequence>MVLNPTATKANWKEVLVLGVHEREKVEYIGLTVDLDAKSRGEIEREKEREEAFPKATWRDVCGGRVGLLTELGGFVVVVFNASSRSCCARLIALISSSALVYILAFVPTMFVPFYDDDTLVSRVDFMVPKRLCTEAYSDKPMETGVKYMP</sequence>
<keyword evidence="1" id="KW-1133">Transmembrane helix</keyword>
<protein>
    <submittedName>
        <fullName evidence="2">Uncharacterized protein</fullName>
    </submittedName>
</protein>
<accession>A0AAD4W340</accession>
<keyword evidence="1" id="KW-0812">Transmembrane</keyword>
<reference evidence="2 3" key="1">
    <citation type="journal article" date="2022" name="G3 (Bethesda)">
        <title>Whole-genome sequence and methylome profiling of the almond [Prunus dulcis (Mill.) D.A. Webb] cultivar 'Nonpareil'.</title>
        <authorList>
            <person name="D'Amico-Willman K.M."/>
            <person name="Ouma W.Z."/>
            <person name="Meulia T."/>
            <person name="Sideli G.M."/>
            <person name="Gradziel T.M."/>
            <person name="Fresnedo-Ramirez J."/>
        </authorList>
    </citation>
    <scope>NUCLEOTIDE SEQUENCE [LARGE SCALE GENOMIC DNA]</scope>
    <source>
        <strain evidence="2">Clone GOH B32 T37-40</strain>
    </source>
</reference>
<comment type="caution">
    <text evidence="2">The sequence shown here is derived from an EMBL/GenBank/DDBJ whole genome shotgun (WGS) entry which is preliminary data.</text>
</comment>
<name>A0AAD4W340_PRUDU</name>
<evidence type="ECO:0000313" key="3">
    <source>
        <dbReference type="Proteomes" id="UP001054821"/>
    </source>
</evidence>
<gene>
    <name evidence="2" type="ORF">L3X38_025561</name>
</gene>
<dbReference type="AlphaFoldDB" id="A0AAD4W340"/>
<keyword evidence="1" id="KW-0472">Membrane</keyword>
<proteinExistence type="predicted"/>
<dbReference type="EMBL" id="JAJFAZ020000004">
    <property type="protein sequence ID" value="KAI5335428.1"/>
    <property type="molecule type" value="Genomic_DNA"/>
</dbReference>